<sequence length="707" mass="81604">MNERFSSENLITSVLKTTDNLKNKTTRDLSKEGATFMWYQLLTDILLKIPYSNDKNVNRAHEEMIAECRLYYADDDSELRKIDHFAKCYDCKQALYWYTCDSFVYKLLNRALRTEDIDVIFKFRSFIVDLHRSIKSGYSEKYQSIDNSNLIVYRGQQLSRNEFEIIRQNIHGLIAMNSFLSTTTNRSLAEIFAGIRNEEEQLEAVLFRIVLDNQLAILSYVEIDNSAEDEILLSMNGIFCIDSVQEEESKWIVNLILASHGNESLNSLLEFNRQHYIGTCPSVITLGRFLCEMGEYRKAEKYFDLLLDQNEEQLINLTENELASISQNCGYVSVQKGDYNRAIYDYEHALQIFLKTSDQHGLVCTYVGLANLSSLTGNYGLAIEYLNKIPNISKEDTLSLQQLDLVVCRCTAVGMTFREVGKFDDAEKHIKSALDSHLKYYPKNDPRTGKLFINLGLIKNDLSLYEEAFNNFQQGLEIYAKSLPPDHYDIGIAYSNFGLSQVNYGQYRSGLENLTKASQFSTINDSLKSRIFNNMGLAYTYMNDTEQALEFYDKALNCELSQIPDADFPFIATIYSNIGTIYSDKQDYKYALIYFQKALGFQIKSIPSNHPHLALTYNNIGTNYYYENQYVEAIYYYRKAVDIQLKTLKWNHPDLAVTYNNIGNIHRMNNDIELAKNNFELALEIALQSLPDDHPTVQIYREQLLSL</sequence>
<proteinExistence type="predicted"/>
<feature type="repeat" description="TPR" evidence="3">
    <location>
        <begin position="572"/>
        <end position="605"/>
    </location>
</feature>
<dbReference type="PANTHER" id="PTHR45641:SF1">
    <property type="entry name" value="AAA+ ATPASE DOMAIN-CONTAINING PROTEIN"/>
    <property type="match status" value="1"/>
</dbReference>
<dbReference type="InterPro" id="IPR011990">
    <property type="entry name" value="TPR-like_helical_dom_sf"/>
</dbReference>
<comment type="caution">
    <text evidence="4">The sequence shown here is derived from an EMBL/GenBank/DDBJ whole genome shotgun (WGS) entry which is preliminary data.</text>
</comment>
<dbReference type="Gene3D" id="1.25.40.10">
    <property type="entry name" value="Tetratricopeptide repeat domain"/>
    <property type="match status" value="3"/>
</dbReference>
<dbReference type="InterPro" id="IPR019734">
    <property type="entry name" value="TPR_rpt"/>
</dbReference>
<dbReference type="Pfam" id="PF13374">
    <property type="entry name" value="TPR_10"/>
    <property type="match status" value="1"/>
</dbReference>
<dbReference type="EMBL" id="CAJNOR010001288">
    <property type="protein sequence ID" value="CAF1114518.1"/>
    <property type="molecule type" value="Genomic_DNA"/>
</dbReference>
<evidence type="ECO:0000256" key="3">
    <source>
        <dbReference type="PROSITE-ProRule" id="PRU00339"/>
    </source>
</evidence>
<dbReference type="SUPFAM" id="SSF81901">
    <property type="entry name" value="HCP-like"/>
    <property type="match status" value="1"/>
</dbReference>
<dbReference type="AlphaFoldDB" id="A0A814Q483"/>
<evidence type="ECO:0000313" key="4">
    <source>
        <dbReference type="EMBL" id="CAF1114518.1"/>
    </source>
</evidence>
<dbReference type="Gene3D" id="3.90.176.10">
    <property type="entry name" value="Toxin ADP-ribosyltransferase, Chain A, domain 1"/>
    <property type="match status" value="1"/>
</dbReference>
<evidence type="ECO:0000256" key="1">
    <source>
        <dbReference type="ARBA" id="ARBA00022737"/>
    </source>
</evidence>
<dbReference type="Pfam" id="PF13181">
    <property type="entry name" value="TPR_8"/>
    <property type="match status" value="1"/>
</dbReference>
<evidence type="ECO:0000256" key="2">
    <source>
        <dbReference type="ARBA" id="ARBA00022803"/>
    </source>
</evidence>
<gene>
    <name evidence="4" type="ORF">XAT740_LOCUS19046</name>
</gene>
<dbReference type="PROSITE" id="PS50005">
    <property type="entry name" value="TPR"/>
    <property type="match status" value="3"/>
</dbReference>
<keyword evidence="2 3" id="KW-0802">TPR repeat</keyword>
<organism evidence="4 5">
    <name type="scientific">Adineta ricciae</name>
    <name type="common">Rotifer</name>
    <dbReference type="NCBI Taxonomy" id="249248"/>
    <lineage>
        <taxon>Eukaryota</taxon>
        <taxon>Metazoa</taxon>
        <taxon>Spiralia</taxon>
        <taxon>Gnathifera</taxon>
        <taxon>Rotifera</taxon>
        <taxon>Eurotatoria</taxon>
        <taxon>Bdelloidea</taxon>
        <taxon>Adinetida</taxon>
        <taxon>Adinetidae</taxon>
        <taxon>Adineta</taxon>
    </lineage>
</organism>
<name>A0A814Q483_ADIRI</name>
<reference evidence="4" key="1">
    <citation type="submission" date="2021-02" db="EMBL/GenBank/DDBJ databases">
        <authorList>
            <person name="Nowell W R."/>
        </authorList>
    </citation>
    <scope>NUCLEOTIDE SEQUENCE</scope>
</reference>
<accession>A0A814Q483</accession>
<keyword evidence="5" id="KW-1185">Reference proteome</keyword>
<dbReference type="Pfam" id="PF13424">
    <property type="entry name" value="TPR_12"/>
    <property type="match status" value="2"/>
</dbReference>
<dbReference type="Proteomes" id="UP000663828">
    <property type="component" value="Unassembled WGS sequence"/>
</dbReference>
<dbReference type="SMART" id="SM00028">
    <property type="entry name" value="TPR"/>
    <property type="match status" value="10"/>
</dbReference>
<protein>
    <submittedName>
        <fullName evidence="4">Uncharacterized protein</fullName>
    </submittedName>
</protein>
<feature type="repeat" description="TPR" evidence="3">
    <location>
        <begin position="614"/>
        <end position="647"/>
    </location>
</feature>
<dbReference type="PANTHER" id="PTHR45641">
    <property type="entry name" value="TETRATRICOPEPTIDE REPEAT PROTEIN (AFU_ORTHOLOGUE AFUA_6G03870)"/>
    <property type="match status" value="1"/>
</dbReference>
<dbReference type="SUPFAM" id="SSF56399">
    <property type="entry name" value="ADP-ribosylation"/>
    <property type="match status" value="1"/>
</dbReference>
<dbReference type="SUPFAM" id="SSF48452">
    <property type="entry name" value="TPR-like"/>
    <property type="match status" value="1"/>
</dbReference>
<evidence type="ECO:0000313" key="5">
    <source>
        <dbReference type="Proteomes" id="UP000663828"/>
    </source>
</evidence>
<keyword evidence="1" id="KW-0677">Repeat</keyword>
<feature type="repeat" description="TPR" evidence="3">
    <location>
        <begin position="529"/>
        <end position="562"/>
    </location>
</feature>